<sequence length="65" mass="7490">MKLHTVVSIMVGDGVCADGFAERTLRPTPLQLVEEIFSWFLSQSCHVYCLFILQHFVERLGHHVF</sequence>
<accession>A0A0E9W3V3</accession>
<name>A0A0E9W3V3_ANGAN</name>
<evidence type="ECO:0000313" key="1">
    <source>
        <dbReference type="EMBL" id="JAH85032.1"/>
    </source>
</evidence>
<reference evidence="1" key="2">
    <citation type="journal article" date="2015" name="Fish Shellfish Immunol.">
        <title>Early steps in the European eel (Anguilla anguilla)-Vibrio vulnificus interaction in the gills: Role of the RtxA13 toxin.</title>
        <authorList>
            <person name="Callol A."/>
            <person name="Pajuelo D."/>
            <person name="Ebbesson L."/>
            <person name="Teles M."/>
            <person name="MacKenzie S."/>
            <person name="Amaro C."/>
        </authorList>
    </citation>
    <scope>NUCLEOTIDE SEQUENCE</scope>
</reference>
<reference evidence="1" key="1">
    <citation type="submission" date="2014-11" db="EMBL/GenBank/DDBJ databases">
        <authorList>
            <person name="Amaro Gonzalez C."/>
        </authorList>
    </citation>
    <scope>NUCLEOTIDE SEQUENCE</scope>
</reference>
<organism evidence="1">
    <name type="scientific">Anguilla anguilla</name>
    <name type="common">European freshwater eel</name>
    <name type="synonym">Muraena anguilla</name>
    <dbReference type="NCBI Taxonomy" id="7936"/>
    <lineage>
        <taxon>Eukaryota</taxon>
        <taxon>Metazoa</taxon>
        <taxon>Chordata</taxon>
        <taxon>Craniata</taxon>
        <taxon>Vertebrata</taxon>
        <taxon>Euteleostomi</taxon>
        <taxon>Actinopterygii</taxon>
        <taxon>Neopterygii</taxon>
        <taxon>Teleostei</taxon>
        <taxon>Anguilliformes</taxon>
        <taxon>Anguillidae</taxon>
        <taxon>Anguilla</taxon>
    </lineage>
</organism>
<dbReference type="EMBL" id="GBXM01023545">
    <property type="protein sequence ID" value="JAH85032.1"/>
    <property type="molecule type" value="Transcribed_RNA"/>
</dbReference>
<protein>
    <submittedName>
        <fullName evidence="1">Uncharacterized protein</fullName>
    </submittedName>
</protein>
<dbReference type="AlphaFoldDB" id="A0A0E9W3V3"/>
<proteinExistence type="predicted"/>